<keyword evidence="4" id="KW-1185">Reference proteome</keyword>
<gene>
    <name evidence="3" type="ORF">SCLCIDRAFT_1214447</name>
</gene>
<accession>A0A0C3AE02</accession>
<keyword evidence="1" id="KW-0472">Membrane</keyword>
<dbReference type="InParanoid" id="A0A0C3AE02"/>
<reference evidence="3 4" key="1">
    <citation type="submission" date="2014-04" db="EMBL/GenBank/DDBJ databases">
        <authorList>
            <consortium name="DOE Joint Genome Institute"/>
            <person name="Kuo A."/>
            <person name="Kohler A."/>
            <person name="Nagy L.G."/>
            <person name="Floudas D."/>
            <person name="Copeland A."/>
            <person name="Barry K.W."/>
            <person name="Cichocki N."/>
            <person name="Veneault-Fourrey C."/>
            <person name="LaButti K."/>
            <person name="Lindquist E.A."/>
            <person name="Lipzen A."/>
            <person name="Lundell T."/>
            <person name="Morin E."/>
            <person name="Murat C."/>
            <person name="Sun H."/>
            <person name="Tunlid A."/>
            <person name="Henrissat B."/>
            <person name="Grigoriev I.V."/>
            <person name="Hibbett D.S."/>
            <person name="Martin F."/>
            <person name="Nordberg H.P."/>
            <person name="Cantor M.N."/>
            <person name="Hua S.X."/>
        </authorList>
    </citation>
    <scope>NUCLEOTIDE SEQUENCE [LARGE SCALE GENOMIC DNA]</scope>
    <source>
        <strain evidence="3 4">Foug A</strain>
    </source>
</reference>
<evidence type="ECO:0000256" key="1">
    <source>
        <dbReference type="SAM" id="Phobius"/>
    </source>
</evidence>
<reference evidence="4" key="2">
    <citation type="submission" date="2015-01" db="EMBL/GenBank/DDBJ databases">
        <title>Evolutionary Origins and Diversification of the Mycorrhizal Mutualists.</title>
        <authorList>
            <consortium name="DOE Joint Genome Institute"/>
            <consortium name="Mycorrhizal Genomics Consortium"/>
            <person name="Kohler A."/>
            <person name="Kuo A."/>
            <person name="Nagy L.G."/>
            <person name="Floudas D."/>
            <person name="Copeland A."/>
            <person name="Barry K.W."/>
            <person name="Cichocki N."/>
            <person name="Veneault-Fourrey C."/>
            <person name="LaButti K."/>
            <person name="Lindquist E.A."/>
            <person name="Lipzen A."/>
            <person name="Lundell T."/>
            <person name="Morin E."/>
            <person name="Murat C."/>
            <person name="Riley R."/>
            <person name="Ohm R."/>
            <person name="Sun H."/>
            <person name="Tunlid A."/>
            <person name="Henrissat B."/>
            <person name="Grigoriev I.V."/>
            <person name="Hibbett D.S."/>
            <person name="Martin F."/>
        </authorList>
    </citation>
    <scope>NUCLEOTIDE SEQUENCE [LARGE SCALE GENOMIC DNA]</scope>
    <source>
        <strain evidence="4">Foug A</strain>
    </source>
</reference>
<feature type="domain" description="DUF6533" evidence="2">
    <location>
        <begin position="11"/>
        <end position="56"/>
    </location>
</feature>
<feature type="transmembrane region" description="Helical" evidence="1">
    <location>
        <begin position="44"/>
        <end position="67"/>
    </location>
</feature>
<dbReference type="OrthoDB" id="3261349at2759"/>
<evidence type="ECO:0000313" key="4">
    <source>
        <dbReference type="Proteomes" id="UP000053989"/>
    </source>
</evidence>
<keyword evidence="1" id="KW-0812">Transmembrane</keyword>
<feature type="transmembrane region" description="Helical" evidence="1">
    <location>
        <begin position="6"/>
        <end position="24"/>
    </location>
</feature>
<dbReference type="InterPro" id="IPR045340">
    <property type="entry name" value="DUF6533"/>
</dbReference>
<dbReference type="Proteomes" id="UP000053989">
    <property type="component" value="Unassembled WGS sequence"/>
</dbReference>
<dbReference type="Pfam" id="PF20151">
    <property type="entry name" value="DUF6533"/>
    <property type="match status" value="1"/>
</dbReference>
<proteinExistence type="predicted"/>
<sequence length="308" mass="34322">MPSQLDIYPSFATVVLTLILYDYALTIAREIKLFWQRPKNSWGFTLFVANRYSIILGQTPFLLYSFWTPETLSHYSRCNSLRVCTEVVVTVIQLIGSVIMAMRVRALYRNSRPILILILVFWFVGAVVSCWAVLSSIFTTSGQMVFIPPLPSPGDVGCPSGLKLGYKQGLYLALAWSAQLVFDTFIFLLTLMRSLRIWRERSRSIIEILLRDGSLYFAIMCAANVANVIVLLAATSPLKGVSSSLTNVISAILISRLMLNLRDPKTTNPTGYSVYPLSHLRMVFAVQPAGTAISTSTGTTLVECRDSH</sequence>
<dbReference type="EMBL" id="KN822037">
    <property type="protein sequence ID" value="KIM63142.1"/>
    <property type="molecule type" value="Genomic_DNA"/>
</dbReference>
<feature type="transmembrane region" description="Helical" evidence="1">
    <location>
        <begin position="213"/>
        <end position="234"/>
    </location>
</feature>
<protein>
    <recommendedName>
        <fullName evidence="2">DUF6533 domain-containing protein</fullName>
    </recommendedName>
</protein>
<keyword evidence="1" id="KW-1133">Transmembrane helix</keyword>
<dbReference type="HOGENOM" id="CLU_035509_7_3_1"/>
<dbReference type="AlphaFoldDB" id="A0A0C3AE02"/>
<feature type="transmembrane region" description="Helical" evidence="1">
    <location>
        <begin position="114"/>
        <end position="134"/>
    </location>
</feature>
<feature type="transmembrane region" description="Helical" evidence="1">
    <location>
        <begin position="170"/>
        <end position="192"/>
    </location>
</feature>
<evidence type="ECO:0000313" key="3">
    <source>
        <dbReference type="EMBL" id="KIM63142.1"/>
    </source>
</evidence>
<feature type="transmembrane region" description="Helical" evidence="1">
    <location>
        <begin position="79"/>
        <end position="102"/>
    </location>
</feature>
<name>A0A0C3AE02_9AGAM</name>
<evidence type="ECO:0000259" key="2">
    <source>
        <dbReference type="Pfam" id="PF20151"/>
    </source>
</evidence>
<organism evidence="3 4">
    <name type="scientific">Scleroderma citrinum Foug A</name>
    <dbReference type="NCBI Taxonomy" id="1036808"/>
    <lineage>
        <taxon>Eukaryota</taxon>
        <taxon>Fungi</taxon>
        <taxon>Dikarya</taxon>
        <taxon>Basidiomycota</taxon>
        <taxon>Agaricomycotina</taxon>
        <taxon>Agaricomycetes</taxon>
        <taxon>Agaricomycetidae</taxon>
        <taxon>Boletales</taxon>
        <taxon>Sclerodermatineae</taxon>
        <taxon>Sclerodermataceae</taxon>
        <taxon>Scleroderma</taxon>
    </lineage>
</organism>